<dbReference type="AlphaFoldDB" id="A0AAX4NIF9"/>
<proteinExistence type="predicted"/>
<dbReference type="Proteomes" id="UP001451606">
    <property type="component" value="Chromosome"/>
</dbReference>
<dbReference type="EMBL" id="CP133772">
    <property type="protein sequence ID" value="WYY00875.1"/>
    <property type="molecule type" value="Genomic_DNA"/>
</dbReference>
<accession>A0AAX4NIF9</accession>
<keyword evidence="2" id="KW-1185">Reference proteome</keyword>
<dbReference type="GeneID" id="95968198"/>
<gene>
    <name evidence="1" type="ORF">OXIME_001460</name>
</gene>
<protein>
    <submittedName>
        <fullName evidence="1">Uncharacterized protein</fullName>
    </submittedName>
</protein>
<organism evidence="1 2">
    <name type="scientific">Oxyplasma meridianum</name>
    <dbReference type="NCBI Taxonomy" id="3073602"/>
    <lineage>
        <taxon>Archaea</taxon>
        <taxon>Methanobacteriati</taxon>
        <taxon>Thermoplasmatota</taxon>
        <taxon>Thermoplasmata</taxon>
        <taxon>Thermoplasmatales</taxon>
        <taxon>Thermoplasmataceae</taxon>
        <taxon>Oxyplasma</taxon>
    </lineage>
</organism>
<dbReference type="KEGG" id="omr:OXIME_001460"/>
<reference evidence="1 2" key="1">
    <citation type="submission" date="2023-09" db="EMBL/GenBank/DDBJ databases">
        <authorList>
            <person name="Golyshina O.V."/>
            <person name="Lunev E.A."/>
            <person name="Bargiela R."/>
            <person name="Gaines M.C."/>
            <person name="Daum B."/>
            <person name="Bale N.J."/>
            <person name="Koenen M."/>
            <person name="Sinninghe Damst J.S."/>
            <person name="Yakimov M."/>
            <person name="Golyshin P.N."/>
        </authorList>
    </citation>
    <scope>NUCLEOTIDE SEQUENCE [LARGE SCALE GENOMIC DNA]</scope>
    <source>
        <strain evidence="1 2">M1</strain>
    </source>
</reference>
<evidence type="ECO:0000313" key="2">
    <source>
        <dbReference type="Proteomes" id="UP001451606"/>
    </source>
</evidence>
<name>A0AAX4NIF9_9ARCH</name>
<dbReference type="RefSeq" id="WP_393971202.1">
    <property type="nucleotide sequence ID" value="NZ_CP133772.1"/>
</dbReference>
<evidence type="ECO:0000313" key="1">
    <source>
        <dbReference type="EMBL" id="WYY00875.1"/>
    </source>
</evidence>
<sequence length="70" mass="7873">MEYNSNDETPVLIGLAGFYVTSFSLVKRSFSGIDFLKVLERIAEKKFVESFKIVLLDTMTSQGGNLYLNS</sequence>